<dbReference type="RefSeq" id="WP_096045721.1">
    <property type="nucleotide sequence ID" value="NZ_CP023275.1"/>
</dbReference>
<evidence type="ECO:0000259" key="1">
    <source>
        <dbReference type="Pfam" id="PF01935"/>
    </source>
</evidence>
<dbReference type="AlphaFoldDB" id="A0A290HAR0"/>
<accession>A0A290HAR0</accession>
<feature type="domain" description="Helicase HerA central" evidence="1">
    <location>
        <begin position="144"/>
        <end position="327"/>
    </location>
</feature>
<dbReference type="Gene3D" id="3.40.50.300">
    <property type="entry name" value="P-loop containing nucleotide triphosphate hydrolases"/>
    <property type="match status" value="2"/>
</dbReference>
<dbReference type="PANTHER" id="PTHR42957:SF1">
    <property type="entry name" value="HELICASE MJ1565-RELATED"/>
    <property type="match status" value="1"/>
</dbReference>
<evidence type="ECO:0000313" key="2">
    <source>
        <dbReference type="EMBL" id="ATB68505.1"/>
    </source>
</evidence>
<dbReference type="OrthoDB" id="9806951at2"/>
<dbReference type="Pfam" id="PF01935">
    <property type="entry name" value="DUF87"/>
    <property type="match status" value="1"/>
</dbReference>
<dbReference type="EMBL" id="CP023275">
    <property type="protein sequence ID" value="ATB68505.1"/>
    <property type="molecule type" value="Genomic_DNA"/>
</dbReference>
<reference evidence="3" key="1">
    <citation type="submission" date="2017-09" db="EMBL/GenBank/DDBJ databases">
        <title>The complete genome of Sulfurospirillum sp. JPD-1.</title>
        <authorList>
            <person name="Goris T."/>
        </authorList>
    </citation>
    <scope>NUCLEOTIDE SEQUENCE [LARGE SCALE GENOMIC DNA]</scope>
    <source>
        <strain evidence="3">JPD-1</strain>
    </source>
</reference>
<dbReference type="SUPFAM" id="SSF52540">
    <property type="entry name" value="P-loop containing nucleoside triphosphate hydrolases"/>
    <property type="match status" value="1"/>
</dbReference>
<organism evidence="2 3">
    <name type="scientific">Sulfurospirillum diekertiae</name>
    <dbReference type="NCBI Taxonomy" id="1854492"/>
    <lineage>
        <taxon>Bacteria</taxon>
        <taxon>Pseudomonadati</taxon>
        <taxon>Campylobacterota</taxon>
        <taxon>Epsilonproteobacteria</taxon>
        <taxon>Campylobacterales</taxon>
        <taxon>Sulfurospirillaceae</taxon>
        <taxon>Sulfurospirillum</taxon>
    </lineage>
</organism>
<name>A0A290HAR0_9BACT</name>
<dbReference type="PANTHER" id="PTHR42957">
    <property type="entry name" value="HELICASE MJ1565-RELATED"/>
    <property type="match status" value="1"/>
</dbReference>
<dbReference type="InterPro" id="IPR002789">
    <property type="entry name" value="HerA_central"/>
</dbReference>
<protein>
    <recommendedName>
        <fullName evidence="1">Helicase HerA central domain-containing protein</fullName>
    </recommendedName>
</protein>
<dbReference type="InterPro" id="IPR008571">
    <property type="entry name" value="HerA-like"/>
</dbReference>
<dbReference type="InterPro" id="IPR027417">
    <property type="entry name" value="P-loop_NTPase"/>
</dbReference>
<proteinExistence type="predicted"/>
<gene>
    <name evidence="2" type="ORF">SJPD1_0377</name>
</gene>
<dbReference type="Proteomes" id="UP000217349">
    <property type="component" value="Chromosome"/>
</dbReference>
<sequence>MNNQQILDDSIFKVGEVLSVDGRKIKIKVDKSKNNSHIMYKGELLKNTSVGSYVKIIKGYTRIIGKVEGEYVEEDKVYSSKDYTTEAKKINRNLSVSLLGFFDGEKFKRGIKELPLVFNECFLLDNQEFEQVHDFIEKDDEPLEIGVLSLEKGQKIQVGVNSLFASHIGVFGNTGSGKSYTLAKFYNVLFEKYQQEQKFKENARFLLIDFNGEYSHEKTIIENKQIYNLSTKQETNANSQKIPLKEKDLLDIELISILANATDKTQKPYIDRTLKFINKVKKDENPLTYFRNILKSYIKKVLKMADKEKAYMLVDYLTLIINKENNESLIETLGWHNSLKYFYKMPNTNNGQVSDSDIEETDLYKNVDSYEFPNNVVSKLVDFLYLQIVYDIYYDKAQNEHISPAINKLKSKQKDIEKVFDTSTQENSIFNSSQNFVTINLNDVNIEMKKTIPMLVVKKLYEEQKEKYKLLNTSYLNIIVDEAHNILSHISNRESETWKDYRLETFEEIIKEGRKFGVFLTIASQRPSDISSTIISQLHNYFLHRLINNKDIEAVEKTISYLDKVSFEALPILPTGSCIFAGLAAQVPVMIDIGKMSDEHKPQSDTIKLTENWK</sequence>
<evidence type="ECO:0000313" key="3">
    <source>
        <dbReference type="Proteomes" id="UP000217349"/>
    </source>
</evidence>
<dbReference type="KEGG" id="sulj:SJPD1_0377"/>